<evidence type="ECO:0008006" key="5">
    <source>
        <dbReference type="Google" id="ProtNLM"/>
    </source>
</evidence>
<dbReference type="EMBL" id="ML210413">
    <property type="protein sequence ID" value="TFK18302.1"/>
    <property type="molecule type" value="Genomic_DNA"/>
</dbReference>
<keyword evidence="4" id="KW-1185">Reference proteome</keyword>
<feature type="signal peptide" evidence="2">
    <location>
        <begin position="1"/>
        <end position="18"/>
    </location>
</feature>
<evidence type="ECO:0000313" key="4">
    <source>
        <dbReference type="Proteomes" id="UP000307440"/>
    </source>
</evidence>
<organism evidence="3 4">
    <name type="scientific">Coprinopsis marcescibilis</name>
    <name type="common">Agaric fungus</name>
    <name type="synonym">Psathyrella marcescibilis</name>
    <dbReference type="NCBI Taxonomy" id="230819"/>
    <lineage>
        <taxon>Eukaryota</taxon>
        <taxon>Fungi</taxon>
        <taxon>Dikarya</taxon>
        <taxon>Basidiomycota</taxon>
        <taxon>Agaricomycotina</taxon>
        <taxon>Agaricomycetes</taxon>
        <taxon>Agaricomycetidae</taxon>
        <taxon>Agaricales</taxon>
        <taxon>Agaricineae</taxon>
        <taxon>Psathyrellaceae</taxon>
        <taxon>Coprinopsis</taxon>
    </lineage>
</organism>
<dbReference type="AlphaFoldDB" id="A0A5C3KEG7"/>
<evidence type="ECO:0000256" key="1">
    <source>
        <dbReference type="SAM" id="MobiDB-lite"/>
    </source>
</evidence>
<evidence type="ECO:0000256" key="2">
    <source>
        <dbReference type="SAM" id="SignalP"/>
    </source>
</evidence>
<proteinExistence type="predicted"/>
<dbReference type="Proteomes" id="UP000307440">
    <property type="component" value="Unassembled WGS sequence"/>
</dbReference>
<feature type="region of interest" description="Disordered" evidence="1">
    <location>
        <begin position="62"/>
        <end position="82"/>
    </location>
</feature>
<protein>
    <recommendedName>
        <fullName evidence="5">HIG1 domain-containing protein</fullName>
    </recommendedName>
</protein>
<gene>
    <name evidence="3" type="ORF">FA15DRAFT_675378</name>
</gene>
<evidence type="ECO:0000313" key="3">
    <source>
        <dbReference type="EMBL" id="TFK18302.1"/>
    </source>
</evidence>
<feature type="chain" id="PRO_5022723686" description="HIG1 domain-containing protein" evidence="2">
    <location>
        <begin position="19"/>
        <end position="82"/>
    </location>
</feature>
<sequence>MAGLAALVAGLGLGLARAVTRDMALFTAFVANHQKDGPSVLSSIQRVRAGRASHHEAMSARITSASAIHTRHKPSSTIAPSR</sequence>
<name>A0A5C3KEG7_COPMA</name>
<reference evidence="3 4" key="1">
    <citation type="journal article" date="2019" name="Nat. Ecol. Evol.">
        <title>Megaphylogeny resolves global patterns of mushroom evolution.</title>
        <authorList>
            <person name="Varga T."/>
            <person name="Krizsan K."/>
            <person name="Foldi C."/>
            <person name="Dima B."/>
            <person name="Sanchez-Garcia M."/>
            <person name="Sanchez-Ramirez S."/>
            <person name="Szollosi G.J."/>
            <person name="Szarkandi J.G."/>
            <person name="Papp V."/>
            <person name="Albert L."/>
            <person name="Andreopoulos W."/>
            <person name="Angelini C."/>
            <person name="Antonin V."/>
            <person name="Barry K.W."/>
            <person name="Bougher N.L."/>
            <person name="Buchanan P."/>
            <person name="Buyck B."/>
            <person name="Bense V."/>
            <person name="Catcheside P."/>
            <person name="Chovatia M."/>
            <person name="Cooper J."/>
            <person name="Damon W."/>
            <person name="Desjardin D."/>
            <person name="Finy P."/>
            <person name="Geml J."/>
            <person name="Haridas S."/>
            <person name="Hughes K."/>
            <person name="Justo A."/>
            <person name="Karasinski D."/>
            <person name="Kautmanova I."/>
            <person name="Kiss B."/>
            <person name="Kocsube S."/>
            <person name="Kotiranta H."/>
            <person name="LaButti K.M."/>
            <person name="Lechner B.E."/>
            <person name="Liimatainen K."/>
            <person name="Lipzen A."/>
            <person name="Lukacs Z."/>
            <person name="Mihaltcheva S."/>
            <person name="Morgado L.N."/>
            <person name="Niskanen T."/>
            <person name="Noordeloos M.E."/>
            <person name="Ohm R.A."/>
            <person name="Ortiz-Santana B."/>
            <person name="Ovrebo C."/>
            <person name="Racz N."/>
            <person name="Riley R."/>
            <person name="Savchenko A."/>
            <person name="Shiryaev A."/>
            <person name="Soop K."/>
            <person name="Spirin V."/>
            <person name="Szebenyi C."/>
            <person name="Tomsovsky M."/>
            <person name="Tulloss R.E."/>
            <person name="Uehling J."/>
            <person name="Grigoriev I.V."/>
            <person name="Vagvolgyi C."/>
            <person name="Papp T."/>
            <person name="Martin F.M."/>
            <person name="Miettinen O."/>
            <person name="Hibbett D.S."/>
            <person name="Nagy L.G."/>
        </authorList>
    </citation>
    <scope>NUCLEOTIDE SEQUENCE [LARGE SCALE GENOMIC DNA]</scope>
    <source>
        <strain evidence="3 4">CBS 121175</strain>
    </source>
</reference>
<keyword evidence="2" id="KW-0732">Signal</keyword>
<accession>A0A5C3KEG7</accession>